<dbReference type="InterPro" id="IPR006094">
    <property type="entry name" value="Oxid_FAD_bind_N"/>
</dbReference>
<gene>
    <name evidence="4" type="ORF">GPECTOR_1g785</name>
</gene>
<dbReference type="PROSITE" id="PS51387">
    <property type="entry name" value="FAD_PCMH"/>
    <property type="match status" value="1"/>
</dbReference>
<comment type="pathway">
    <text evidence="1">Cofactor biosynthesis; L-ascorbate biosynthesis.</text>
</comment>
<comment type="caution">
    <text evidence="4">The sequence shown here is derived from an EMBL/GenBank/DDBJ whole genome shotgun (WGS) entry which is preliminary data.</text>
</comment>
<proteinExistence type="predicted"/>
<dbReference type="EMBL" id="LSYV01000002">
    <property type="protein sequence ID" value="KXZ56870.1"/>
    <property type="molecule type" value="Genomic_DNA"/>
</dbReference>
<dbReference type="Pfam" id="PF01565">
    <property type="entry name" value="FAD_binding_4"/>
    <property type="match status" value="1"/>
</dbReference>
<dbReference type="Gene3D" id="3.30.465.10">
    <property type="match status" value="1"/>
</dbReference>
<dbReference type="Pfam" id="PF04030">
    <property type="entry name" value="ALO"/>
    <property type="match status" value="1"/>
</dbReference>
<name>A0A150H5H4_GONPE</name>
<dbReference type="Gene3D" id="3.30.70.2520">
    <property type="match status" value="1"/>
</dbReference>
<evidence type="ECO:0000313" key="4">
    <source>
        <dbReference type="EMBL" id="KXZ56870.1"/>
    </source>
</evidence>
<dbReference type="GO" id="GO:0003885">
    <property type="term" value="F:D-arabinono-1,4-lactone oxidase activity"/>
    <property type="evidence" value="ECO:0007669"/>
    <property type="project" value="InterPro"/>
</dbReference>
<dbReference type="GO" id="GO:0016020">
    <property type="term" value="C:membrane"/>
    <property type="evidence" value="ECO:0007669"/>
    <property type="project" value="InterPro"/>
</dbReference>
<evidence type="ECO:0000256" key="2">
    <source>
        <dbReference type="ARBA" id="ARBA00023002"/>
    </source>
</evidence>
<dbReference type="UniPathway" id="UPA00132"/>
<dbReference type="InterPro" id="IPR007173">
    <property type="entry name" value="ALO_C"/>
</dbReference>
<organism evidence="4 5">
    <name type="scientific">Gonium pectorale</name>
    <name type="common">Green alga</name>
    <dbReference type="NCBI Taxonomy" id="33097"/>
    <lineage>
        <taxon>Eukaryota</taxon>
        <taxon>Viridiplantae</taxon>
        <taxon>Chlorophyta</taxon>
        <taxon>core chlorophytes</taxon>
        <taxon>Chlorophyceae</taxon>
        <taxon>CS clade</taxon>
        <taxon>Chlamydomonadales</taxon>
        <taxon>Volvocaceae</taxon>
        <taxon>Gonium</taxon>
    </lineage>
</organism>
<protein>
    <recommendedName>
        <fullName evidence="3">FAD-binding PCMH-type domain-containing protein</fullName>
    </recommendedName>
</protein>
<keyword evidence="5" id="KW-1185">Reference proteome</keyword>
<dbReference type="STRING" id="33097.A0A150H5H4"/>
<dbReference type="InterPro" id="IPR036318">
    <property type="entry name" value="FAD-bd_PCMH-like_sf"/>
</dbReference>
<sequence>MALYRDQQVTGQKYLVRATNQGFVSHNNLSCPCADARSDVRAVALDMSAMNKVLEFNDDRETVTVQAGITFEALERTLLDYDMSLPGVVVAPQLGSMTVGAAIVTSAHGSSLVGPATIAPFLQSALMVDGTGDVRLLDTPGEVLEGSLGLLGVVTEVTMYVQRKKKMAVRQIQSEDFDLVADLRDIIDNSEALSLDVMWNPTAGMYQARVWHFTDVASRGEARNAQLQPPADWLLQLPERVHRDQLDLMDREGHMCEVIGEMSHFPAFSHVSAQDKDETVPQDTAIGWLNHMASASCAGGATAATAASRPPHGGPLAAAGSCLLSAAKWTPYELAINSQDFSAWLADARAILRHARGCPPFVLNFRFVGESDAPLALSSGRQVVAIELSTLSSHKANEQGLHFKFARLHEEIVQMTLCKYSGRPQWAFATNRLLLGPCPVRDLYGASFDQFLDQRVLYDPAGLFTPPLFNDIVERRVAPHSTGCAARLECFCTADEHCGPHHECVPGYEFPEYKVCAPATDKSKHEL</sequence>
<dbReference type="OrthoDB" id="1044428at2759"/>
<keyword evidence="2" id="KW-0560">Oxidoreductase</keyword>
<dbReference type="PANTHER" id="PTHR43762:SF7">
    <property type="entry name" value="FAD-BINDING PCMH-TYPE DOMAIN-CONTAINING PROTEIN"/>
    <property type="match status" value="1"/>
</dbReference>
<dbReference type="InterPro" id="IPR016169">
    <property type="entry name" value="FAD-bd_PCMH_sub2"/>
</dbReference>
<dbReference type="PANTHER" id="PTHR43762">
    <property type="entry name" value="L-GULONOLACTONE OXIDASE"/>
    <property type="match status" value="1"/>
</dbReference>
<evidence type="ECO:0000256" key="1">
    <source>
        <dbReference type="ARBA" id="ARBA00005147"/>
    </source>
</evidence>
<evidence type="ECO:0000313" key="5">
    <source>
        <dbReference type="Proteomes" id="UP000075714"/>
    </source>
</evidence>
<dbReference type="Proteomes" id="UP000075714">
    <property type="component" value="Unassembled WGS sequence"/>
</dbReference>
<dbReference type="GO" id="GO:0019853">
    <property type="term" value="P:L-ascorbic acid biosynthetic process"/>
    <property type="evidence" value="ECO:0007669"/>
    <property type="project" value="UniProtKB-UniPathway"/>
</dbReference>
<dbReference type="InterPro" id="IPR010031">
    <property type="entry name" value="FAD_lactone_oxidase-like"/>
</dbReference>
<dbReference type="AlphaFoldDB" id="A0A150H5H4"/>
<dbReference type="InterPro" id="IPR016166">
    <property type="entry name" value="FAD-bd_PCMH"/>
</dbReference>
<evidence type="ECO:0000259" key="3">
    <source>
        <dbReference type="PROSITE" id="PS51387"/>
    </source>
</evidence>
<dbReference type="SUPFAM" id="SSF56176">
    <property type="entry name" value="FAD-binding/transporter-associated domain-like"/>
    <property type="match status" value="1"/>
</dbReference>
<reference evidence="5" key="1">
    <citation type="journal article" date="2016" name="Nat. Commun.">
        <title>The Gonium pectorale genome demonstrates co-option of cell cycle regulation during the evolution of multicellularity.</title>
        <authorList>
            <person name="Hanschen E.R."/>
            <person name="Marriage T.N."/>
            <person name="Ferris P.J."/>
            <person name="Hamaji T."/>
            <person name="Toyoda A."/>
            <person name="Fujiyama A."/>
            <person name="Neme R."/>
            <person name="Noguchi H."/>
            <person name="Minakuchi Y."/>
            <person name="Suzuki M."/>
            <person name="Kawai-Toyooka H."/>
            <person name="Smith D.R."/>
            <person name="Sparks H."/>
            <person name="Anderson J."/>
            <person name="Bakaric R."/>
            <person name="Luria V."/>
            <person name="Karger A."/>
            <person name="Kirschner M.W."/>
            <person name="Durand P.M."/>
            <person name="Michod R.E."/>
            <person name="Nozaki H."/>
            <person name="Olson B.J."/>
        </authorList>
    </citation>
    <scope>NUCLEOTIDE SEQUENCE [LARGE SCALE GENOMIC DNA]</scope>
    <source>
        <strain evidence="5">NIES-2863</strain>
    </source>
</reference>
<accession>A0A150H5H4</accession>
<dbReference type="GO" id="GO:0071949">
    <property type="term" value="F:FAD binding"/>
    <property type="evidence" value="ECO:0007669"/>
    <property type="project" value="InterPro"/>
</dbReference>
<feature type="domain" description="FAD-binding PCMH-type" evidence="3">
    <location>
        <begin position="1"/>
        <end position="164"/>
    </location>
</feature>